<keyword evidence="2" id="KW-1185">Reference proteome</keyword>
<dbReference type="EMBL" id="JPRI01000001">
    <property type="protein sequence ID" value="KFF27905.1"/>
    <property type="molecule type" value="Genomic_DNA"/>
</dbReference>
<protein>
    <submittedName>
        <fullName evidence="1">Uncharacterized protein</fullName>
    </submittedName>
</protein>
<sequence>MLLICTILISCTNEKINGDNTSDSIAEVKKNNVFLQELTPQNNIINQLENYILEECVGYSNDGIIKIKNWIFVNYQTID</sequence>
<name>A0ABR4URL3_9FLAO</name>
<organism evidence="1 2">
    <name type="scientific">Chryseobacterium vrystaatense</name>
    <dbReference type="NCBI Taxonomy" id="307480"/>
    <lineage>
        <taxon>Bacteria</taxon>
        <taxon>Pseudomonadati</taxon>
        <taxon>Bacteroidota</taxon>
        <taxon>Flavobacteriia</taxon>
        <taxon>Flavobacteriales</taxon>
        <taxon>Weeksellaceae</taxon>
        <taxon>Chryseobacterium group</taxon>
        <taxon>Chryseobacterium</taxon>
    </lineage>
</organism>
<evidence type="ECO:0000313" key="2">
    <source>
        <dbReference type="Proteomes" id="UP000028719"/>
    </source>
</evidence>
<dbReference type="Proteomes" id="UP000028719">
    <property type="component" value="Unassembled WGS sequence"/>
</dbReference>
<evidence type="ECO:0000313" key="1">
    <source>
        <dbReference type="EMBL" id="KFF27905.1"/>
    </source>
</evidence>
<reference evidence="1 2" key="1">
    <citation type="submission" date="2014-07" db="EMBL/GenBank/DDBJ databases">
        <title>Genome of Chryseobacterium vrystaatense LMG 22846.</title>
        <authorList>
            <person name="Pipes S.E."/>
            <person name="Stropko S.J."/>
            <person name="Newman J.D."/>
        </authorList>
    </citation>
    <scope>NUCLEOTIDE SEQUENCE [LARGE SCALE GENOMIC DNA]</scope>
    <source>
        <strain evidence="1 2">LMG 22846</strain>
    </source>
</reference>
<accession>A0ABR4URL3</accession>
<gene>
    <name evidence="1" type="ORF">IW16_01410</name>
</gene>
<proteinExistence type="predicted"/>
<comment type="caution">
    <text evidence="1">The sequence shown here is derived from an EMBL/GenBank/DDBJ whole genome shotgun (WGS) entry which is preliminary data.</text>
</comment>